<feature type="transmembrane region" description="Helical" evidence="1">
    <location>
        <begin position="12"/>
        <end position="30"/>
    </location>
</feature>
<dbReference type="EMBL" id="MEWS01000003">
    <property type="protein sequence ID" value="OGC82991.1"/>
    <property type="molecule type" value="Genomic_DNA"/>
</dbReference>
<dbReference type="InterPro" id="IPR003795">
    <property type="entry name" value="DUF192"/>
</dbReference>
<sequence>MNALKDFLSKNIAQIIGLSIVILIPLFFIITRTQTQPTEQESIQPEFTTRWGCLEHEIEDSKLKLSIENTLNTTERGQGLSGREELPENQGMMFNFARHDRQPMWMYKMKFPLDFIVLDDELKMTDLQENIPACEPNTQCQVFYVGPGTHVVEVNAGTIAKAVLKKDTRFRWEPGEKCAVPL</sequence>
<evidence type="ECO:0000313" key="2">
    <source>
        <dbReference type="EMBL" id="OGC82991.1"/>
    </source>
</evidence>
<dbReference type="PANTHER" id="PTHR37953:SF1">
    <property type="entry name" value="UPF0127 PROTEIN MJ1496"/>
    <property type="match status" value="1"/>
</dbReference>
<proteinExistence type="predicted"/>
<keyword evidence="1" id="KW-1133">Transmembrane helix</keyword>
<comment type="caution">
    <text evidence="2">The sequence shown here is derived from an EMBL/GenBank/DDBJ whole genome shotgun (WGS) entry which is preliminary data.</text>
</comment>
<name>A0A1F4XMT0_9BACT</name>
<keyword evidence="1" id="KW-0472">Membrane</keyword>
<dbReference type="Proteomes" id="UP000177521">
    <property type="component" value="Unassembled WGS sequence"/>
</dbReference>
<gene>
    <name evidence="2" type="ORF">A2788_00460</name>
</gene>
<dbReference type="AlphaFoldDB" id="A0A1F4XMT0"/>
<accession>A0A1F4XMT0</accession>
<reference evidence="2 3" key="1">
    <citation type="journal article" date="2016" name="Nat. Commun.">
        <title>Thousands of microbial genomes shed light on interconnected biogeochemical processes in an aquifer system.</title>
        <authorList>
            <person name="Anantharaman K."/>
            <person name="Brown C.T."/>
            <person name="Hug L.A."/>
            <person name="Sharon I."/>
            <person name="Castelle C.J."/>
            <person name="Probst A.J."/>
            <person name="Thomas B.C."/>
            <person name="Singh A."/>
            <person name="Wilkins M.J."/>
            <person name="Karaoz U."/>
            <person name="Brodie E.L."/>
            <person name="Williams K.H."/>
            <person name="Hubbard S.S."/>
            <person name="Banfield J.F."/>
        </authorList>
    </citation>
    <scope>NUCLEOTIDE SEQUENCE [LARGE SCALE GENOMIC DNA]</scope>
</reference>
<evidence type="ECO:0000256" key="1">
    <source>
        <dbReference type="SAM" id="Phobius"/>
    </source>
</evidence>
<dbReference type="InterPro" id="IPR038695">
    <property type="entry name" value="Saro_0823-like_sf"/>
</dbReference>
<dbReference type="Gene3D" id="2.60.120.1140">
    <property type="entry name" value="Protein of unknown function DUF192"/>
    <property type="match status" value="1"/>
</dbReference>
<dbReference type="Pfam" id="PF02643">
    <property type="entry name" value="DUF192"/>
    <property type="match status" value="1"/>
</dbReference>
<organism evidence="2 3">
    <name type="scientific">Candidatus Abawacabacteria bacterium RIFCSPHIGHO2_01_FULL_46_8</name>
    <dbReference type="NCBI Taxonomy" id="1817815"/>
    <lineage>
        <taxon>Bacteria</taxon>
        <taxon>Candidatus Abawacaibacteriota</taxon>
    </lineage>
</organism>
<dbReference type="PANTHER" id="PTHR37953">
    <property type="entry name" value="UPF0127 PROTEIN MJ1496"/>
    <property type="match status" value="1"/>
</dbReference>
<keyword evidence="1" id="KW-0812">Transmembrane</keyword>
<evidence type="ECO:0008006" key="4">
    <source>
        <dbReference type="Google" id="ProtNLM"/>
    </source>
</evidence>
<evidence type="ECO:0000313" key="3">
    <source>
        <dbReference type="Proteomes" id="UP000177521"/>
    </source>
</evidence>
<protein>
    <recommendedName>
        <fullName evidence="4">DUF192 domain-containing protein</fullName>
    </recommendedName>
</protein>